<dbReference type="Proteomes" id="UP000195557">
    <property type="component" value="Unassembled WGS sequence"/>
</dbReference>
<dbReference type="GO" id="GO:0005737">
    <property type="term" value="C:cytoplasm"/>
    <property type="evidence" value="ECO:0007669"/>
    <property type="project" value="InterPro"/>
</dbReference>
<protein>
    <submittedName>
        <fullName evidence="3">Programmed cell death 2</fullName>
    </submittedName>
    <submittedName>
        <fullName evidence="2">Programmed cell death protein 2, C-terminal</fullName>
    </submittedName>
</protein>
<dbReference type="PANTHER" id="PTHR12298:SF4">
    <property type="entry name" value="PROGRAMMED CELL DEATH PROTEIN 2"/>
    <property type="match status" value="1"/>
</dbReference>
<feature type="domain" description="Programmed cell death protein 2 C-terminal" evidence="1">
    <location>
        <begin position="217"/>
        <end position="327"/>
    </location>
</feature>
<dbReference type="AlphaFoldDB" id="Q00ZV9"/>
<keyword evidence="4" id="KW-1185">Reference proteome</keyword>
<reference evidence="2" key="2">
    <citation type="journal article" date="2014" name="BMC Genomics">
        <title>An improved genome of the model marine alga Ostreococcus tauri unfolds by assessing Illumina de novo assemblies.</title>
        <authorList>
            <person name="Blanc-Mathieu R."/>
            <person name="Verhelst B."/>
            <person name="Derelle E."/>
            <person name="Rombauts S."/>
            <person name="Bouget F.Y."/>
            <person name="Carre I."/>
            <person name="Chateau A."/>
            <person name="Eyre-Walker A."/>
            <person name="Grimsley N."/>
            <person name="Moreau H."/>
            <person name="Piegu B."/>
            <person name="Rivals E."/>
            <person name="Schackwitz W."/>
            <person name="Van de Peer Y."/>
            <person name="Piganeau G."/>
        </authorList>
    </citation>
    <scope>NUCLEOTIDE SEQUENCE</scope>
    <source>
        <strain evidence="2">RCC4221</strain>
    </source>
</reference>
<dbReference type="KEGG" id="ota:OT_ostta10g02130"/>
<dbReference type="RefSeq" id="XP_003081649.1">
    <property type="nucleotide sequence ID" value="XM_003081601.1"/>
</dbReference>
<dbReference type="PANTHER" id="PTHR12298">
    <property type="entry name" value="PCDC2 PROGRAMMED CELL DEATH PROTEIN 2 -RELATED"/>
    <property type="match status" value="1"/>
</dbReference>
<accession>A0A454XQL8</accession>
<dbReference type="FunCoup" id="Q00ZV9">
    <property type="interactions" value="1589"/>
</dbReference>
<sequence>MDVDRALDDDDDADDLEWSLGFLERPIDVEALRRHHFPSKAGGAPAWLDPVRVPYEEELRTARGERMDFLLQVYAPVDEEHSAFHRTIYVFVSPHGGETHEAGGARAFRGQLPRANAYYDWNPTPNGGEVNGLSAALEATRRRRCDWWDVSASECEATMRAPTRAFEEYELVVETEERADENEEELLANATEVGADMSAEDLEAIEQEVVDKDMEQLATFHVMLHKDPEQVLRYCPEPGAKPTWPSVTHAPNTDNIPSCARCGAPRKFEFQILPTLVSQLGVDSESDYALDFGSMAVYTCSKSCPPIECDELGRRTGAYAEEYIVVHPPLNQ</sequence>
<evidence type="ECO:0000313" key="3">
    <source>
        <dbReference type="EMBL" id="OUS43293.1"/>
    </source>
</evidence>
<dbReference type="EMBL" id="CAID01000010">
    <property type="protein sequence ID" value="CAL56173.1"/>
    <property type="molecule type" value="Genomic_DNA"/>
</dbReference>
<evidence type="ECO:0000259" key="1">
    <source>
        <dbReference type="Pfam" id="PF04194"/>
    </source>
</evidence>
<dbReference type="OrthoDB" id="443682at2759"/>
<organism evidence="2 4">
    <name type="scientific">Ostreococcus tauri</name>
    <name type="common">Marine green alga</name>
    <dbReference type="NCBI Taxonomy" id="70448"/>
    <lineage>
        <taxon>Eukaryota</taxon>
        <taxon>Viridiplantae</taxon>
        <taxon>Chlorophyta</taxon>
        <taxon>Mamiellophyceae</taxon>
        <taxon>Mamiellales</taxon>
        <taxon>Bathycoccaceae</taxon>
        <taxon>Ostreococcus</taxon>
    </lineage>
</organism>
<dbReference type="GeneID" id="9832189"/>
<name>Q00ZV9_OSTTA</name>
<accession>A0A1Y5I5D1</accession>
<dbReference type="Proteomes" id="UP000009170">
    <property type="component" value="Unassembled WGS sequence"/>
</dbReference>
<dbReference type="EMBL" id="KZ155832">
    <property type="protein sequence ID" value="OUS43293.1"/>
    <property type="molecule type" value="Genomic_DNA"/>
</dbReference>
<accession>Q00ZV9</accession>
<gene>
    <name evidence="3" type="ORF">BE221DRAFT_80851</name>
    <name evidence="2" type="ORF">OT_ostta10g02130</name>
</gene>
<dbReference type="InParanoid" id="Q00ZV9"/>
<dbReference type="InterPro" id="IPR007320">
    <property type="entry name" value="PDCD2_C"/>
</dbReference>
<evidence type="ECO:0000313" key="2">
    <source>
        <dbReference type="EMBL" id="CAL56173.1"/>
    </source>
</evidence>
<proteinExistence type="predicted"/>
<reference evidence="3" key="3">
    <citation type="submission" date="2017-04" db="EMBL/GenBank/DDBJ databases">
        <title>Population genomics of picophytoplankton unveils novel chromosome hypervariability.</title>
        <authorList>
            <consortium name="DOE Joint Genome Institute"/>
            <person name="Blanc-Mathieu R."/>
            <person name="Krasovec M."/>
            <person name="Hebrard M."/>
            <person name="Yau S."/>
            <person name="Desgranges E."/>
            <person name="Martin J."/>
            <person name="Schackwitz W."/>
            <person name="Kuo A."/>
            <person name="Salin G."/>
            <person name="Donnadieu C."/>
            <person name="Desdevises Y."/>
            <person name="Sanchez-Ferandin S."/>
            <person name="Moreau H."/>
            <person name="Rivals E."/>
            <person name="Grigoriev I.V."/>
            <person name="Grimsley N."/>
            <person name="Eyre-Walker A."/>
            <person name="Piganeau G."/>
        </authorList>
    </citation>
    <scope>NUCLEOTIDE SEQUENCE [LARGE SCALE GENOMIC DNA]</scope>
    <source>
        <strain evidence="3">RCC 1115</strain>
    </source>
</reference>
<evidence type="ECO:0000313" key="4">
    <source>
        <dbReference type="Proteomes" id="UP000009170"/>
    </source>
</evidence>
<dbReference type="Pfam" id="PF04194">
    <property type="entry name" value="PDCD2_C"/>
    <property type="match status" value="1"/>
</dbReference>
<dbReference type="OMA" id="VTHAPNT"/>
<reference evidence="2 4" key="1">
    <citation type="journal article" date="2006" name="Proc. Natl. Acad. Sci. U.S.A.">
        <title>Genome analysis of the smallest free-living eukaryote Ostreococcus tauri unveils many unique features.</title>
        <authorList>
            <person name="Derelle E."/>
            <person name="Ferraz C."/>
            <person name="Rombauts S."/>
            <person name="Rouze P."/>
            <person name="Worden A.Z."/>
            <person name="Robbens S."/>
            <person name="Partensky F."/>
            <person name="Degroeve S."/>
            <person name="Echeynie S."/>
            <person name="Cooke R."/>
            <person name="Saeys Y."/>
            <person name="Wuyts J."/>
            <person name="Jabbari K."/>
            <person name="Bowler C."/>
            <person name="Panaud O."/>
            <person name="Piegu B."/>
            <person name="Ball S.G."/>
            <person name="Ral J.-P."/>
            <person name="Bouget F.-Y."/>
            <person name="Piganeau G."/>
            <person name="De Baets B."/>
            <person name="Picard A."/>
            <person name="Delseny M."/>
            <person name="Demaille J."/>
            <person name="Van de Peer Y."/>
            <person name="Moreau H."/>
        </authorList>
    </citation>
    <scope>NUCLEOTIDE SEQUENCE [LARGE SCALE GENOMIC DNA]</scope>
    <source>
        <strain evidence="2 4">OTTH0595</strain>
    </source>
</reference>